<evidence type="ECO:0000313" key="6">
    <source>
        <dbReference type="Proteomes" id="UP000579406"/>
    </source>
</evidence>
<dbReference type="InterPro" id="IPR033704">
    <property type="entry name" value="dUTPase_trimeric"/>
</dbReference>
<gene>
    <name evidence="5" type="primary">Ervk9_1</name>
    <name evidence="5" type="ORF">CHLAEN_R05230</name>
</gene>
<dbReference type="SUPFAM" id="SSF51283">
    <property type="entry name" value="dUTPase-like"/>
    <property type="match status" value="1"/>
</dbReference>
<name>A0A7K9TT48_9AVES</name>
<evidence type="ECO:0000313" key="5">
    <source>
        <dbReference type="EMBL" id="NXI51667.1"/>
    </source>
</evidence>
<evidence type="ECO:0000256" key="3">
    <source>
        <dbReference type="ARBA" id="ARBA00022801"/>
    </source>
</evidence>
<dbReference type="Pfam" id="PF00692">
    <property type="entry name" value="dUTPase"/>
    <property type="match status" value="1"/>
</dbReference>
<feature type="domain" description="dUTPase-like" evidence="4">
    <location>
        <begin position="2"/>
        <end position="117"/>
    </location>
</feature>
<dbReference type="PANTHER" id="PTHR19422">
    <property type="entry name" value="GAG RETROVIRAL POLYPROTEIN"/>
    <property type="match status" value="1"/>
</dbReference>
<accession>A0A7K9TT48</accession>
<evidence type="ECO:0000256" key="2">
    <source>
        <dbReference type="ARBA" id="ARBA00022750"/>
    </source>
</evidence>
<evidence type="ECO:0000259" key="4">
    <source>
        <dbReference type="Pfam" id="PF00692"/>
    </source>
</evidence>
<feature type="non-terminal residue" evidence="5">
    <location>
        <position position="1"/>
    </location>
</feature>
<dbReference type="OrthoDB" id="9900537at2759"/>
<comment type="caution">
    <text evidence="5">The sequence shown here is derived from an EMBL/GenBank/DDBJ whole genome shotgun (WGS) entry which is preliminary data.</text>
</comment>
<proteinExistence type="predicted"/>
<keyword evidence="1" id="KW-0645">Protease</keyword>
<dbReference type="InterPro" id="IPR051592">
    <property type="entry name" value="HERV-K_Pro_peptidase_A2"/>
</dbReference>
<organism evidence="5 6">
    <name type="scientific">Chloroceryle aenea</name>
    <name type="common">American pygmy kingfisher</name>
    <dbReference type="NCBI Taxonomy" id="176938"/>
    <lineage>
        <taxon>Eukaryota</taxon>
        <taxon>Metazoa</taxon>
        <taxon>Chordata</taxon>
        <taxon>Craniata</taxon>
        <taxon>Vertebrata</taxon>
        <taxon>Euteleostomi</taxon>
        <taxon>Archelosauria</taxon>
        <taxon>Archosauria</taxon>
        <taxon>Dinosauria</taxon>
        <taxon>Saurischia</taxon>
        <taxon>Theropoda</taxon>
        <taxon>Coelurosauria</taxon>
        <taxon>Aves</taxon>
        <taxon>Neognathae</taxon>
        <taxon>Neoaves</taxon>
        <taxon>Telluraves</taxon>
        <taxon>Coraciimorphae</taxon>
        <taxon>Coraciiformes</taxon>
        <taxon>Cerylidae</taxon>
        <taxon>Chloroceryle</taxon>
    </lineage>
</organism>
<keyword evidence="2" id="KW-0064">Aspartyl protease</keyword>
<protein>
    <submittedName>
        <fullName evidence="5">POK9 protein</fullName>
    </submittedName>
</protein>
<feature type="non-terminal residue" evidence="5">
    <location>
        <position position="130"/>
    </location>
</feature>
<dbReference type="GO" id="GO:0004190">
    <property type="term" value="F:aspartic-type endopeptidase activity"/>
    <property type="evidence" value="ECO:0007669"/>
    <property type="project" value="UniProtKB-KW"/>
</dbReference>
<keyword evidence="6" id="KW-1185">Reference proteome</keyword>
<dbReference type="CDD" id="cd07557">
    <property type="entry name" value="trimeric_dUTPase"/>
    <property type="match status" value="1"/>
</dbReference>
<keyword evidence="3" id="KW-0378">Hydrolase</keyword>
<evidence type="ECO:0000256" key="1">
    <source>
        <dbReference type="ARBA" id="ARBA00022670"/>
    </source>
</evidence>
<sequence>TGSLGLDLATTIDITLIDKQVTCAPTGVKGPLTWKGQPYGALLMGRSSAAIKGLTIIPGFIDADYTGEIKIMLQTHFPPMMFPAGSCIAQLVPLPQLIQEASVGRAPQRGNQGFGSTEGLALLTVPMNTR</sequence>
<dbReference type="InterPro" id="IPR036157">
    <property type="entry name" value="dUTPase-like_sf"/>
</dbReference>
<dbReference type="AlphaFoldDB" id="A0A7K9TT48"/>
<dbReference type="Gene3D" id="2.70.40.10">
    <property type="match status" value="1"/>
</dbReference>
<reference evidence="5 6" key="1">
    <citation type="submission" date="2019-09" db="EMBL/GenBank/DDBJ databases">
        <title>Bird 10,000 Genomes (B10K) Project - Family phase.</title>
        <authorList>
            <person name="Zhang G."/>
        </authorList>
    </citation>
    <scope>NUCLEOTIDE SEQUENCE [LARGE SCALE GENOMIC DNA]</scope>
    <source>
        <strain evidence="5">B10K-DU-001-61</strain>
        <tissue evidence="5">Muscle</tissue>
    </source>
</reference>
<dbReference type="GO" id="GO:0006508">
    <property type="term" value="P:proteolysis"/>
    <property type="evidence" value="ECO:0007669"/>
    <property type="project" value="UniProtKB-KW"/>
</dbReference>
<dbReference type="PANTHER" id="PTHR19422:SF123">
    <property type="entry name" value="RT1 CLASS I, LOCUS CE15"/>
    <property type="match status" value="1"/>
</dbReference>
<dbReference type="InterPro" id="IPR029054">
    <property type="entry name" value="dUTPase-like"/>
</dbReference>
<dbReference type="Proteomes" id="UP000579406">
    <property type="component" value="Unassembled WGS sequence"/>
</dbReference>
<dbReference type="EMBL" id="VWZY01003348">
    <property type="protein sequence ID" value="NXI51667.1"/>
    <property type="molecule type" value="Genomic_DNA"/>
</dbReference>